<proteinExistence type="predicted"/>
<gene>
    <name evidence="1" type="ORF">GSOID_T00022650001</name>
</gene>
<accession>E4YYV3</accession>
<protein>
    <submittedName>
        <fullName evidence="1">Uncharacterized protein</fullName>
    </submittedName>
</protein>
<sequence length="51" mass="5820">MFVCSSKKFSIFSTNLKFIGADLDSCELSRLKENWANLICAILQFVFCCFS</sequence>
<evidence type="ECO:0000313" key="1">
    <source>
        <dbReference type="EMBL" id="CBY40631.1"/>
    </source>
</evidence>
<reference evidence="1" key="1">
    <citation type="journal article" date="2010" name="Science">
        <title>Plasticity of animal genome architecture unmasked by rapid evolution of a pelagic tunicate.</title>
        <authorList>
            <person name="Denoeud F."/>
            <person name="Henriet S."/>
            <person name="Mungpakdee S."/>
            <person name="Aury J.M."/>
            <person name="Da Silva C."/>
            <person name="Brinkmann H."/>
            <person name="Mikhaleva J."/>
            <person name="Olsen L.C."/>
            <person name="Jubin C."/>
            <person name="Canestro C."/>
            <person name="Bouquet J.M."/>
            <person name="Danks G."/>
            <person name="Poulain J."/>
            <person name="Campsteijn C."/>
            <person name="Adamski M."/>
            <person name="Cross I."/>
            <person name="Yadetie F."/>
            <person name="Muffato M."/>
            <person name="Louis A."/>
            <person name="Butcher S."/>
            <person name="Tsagkogeorga G."/>
            <person name="Konrad A."/>
            <person name="Singh S."/>
            <person name="Jensen M.F."/>
            <person name="Cong E.H."/>
            <person name="Eikeseth-Otteraa H."/>
            <person name="Noel B."/>
            <person name="Anthouard V."/>
            <person name="Porcel B.M."/>
            <person name="Kachouri-Lafond R."/>
            <person name="Nishino A."/>
            <person name="Ugolini M."/>
            <person name="Chourrout P."/>
            <person name="Nishida H."/>
            <person name="Aasland R."/>
            <person name="Huzurbazar S."/>
            <person name="Westhof E."/>
            <person name="Delsuc F."/>
            <person name="Lehrach H."/>
            <person name="Reinhardt R."/>
            <person name="Weissenbach J."/>
            <person name="Roy S.W."/>
            <person name="Artiguenave F."/>
            <person name="Postlethwait J.H."/>
            <person name="Manak J.R."/>
            <person name="Thompson E.M."/>
            <person name="Jaillon O."/>
            <person name="Du Pasquier L."/>
            <person name="Boudinot P."/>
            <person name="Liberles D.A."/>
            <person name="Volff J.N."/>
            <person name="Philippe H."/>
            <person name="Lenhard B."/>
            <person name="Roest Crollius H."/>
            <person name="Wincker P."/>
            <person name="Chourrout D."/>
        </authorList>
    </citation>
    <scope>NUCLEOTIDE SEQUENCE [LARGE SCALE GENOMIC DNA]</scope>
</reference>
<dbReference type="AlphaFoldDB" id="E4YYV3"/>
<organism evidence="1">
    <name type="scientific">Oikopleura dioica</name>
    <name type="common">Tunicate</name>
    <dbReference type="NCBI Taxonomy" id="34765"/>
    <lineage>
        <taxon>Eukaryota</taxon>
        <taxon>Metazoa</taxon>
        <taxon>Chordata</taxon>
        <taxon>Tunicata</taxon>
        <taxon>Appendicularia</taxon>
        <taxon>Copelata</taxon>
        <taxon>Oikopleuridae</taxon>
        <taxon>Oikopleura</taxon>
    </lineage>
</organism>
<name>E4YYV3_OIKDI</name>
<dbReference type="Proteomes" id="UP000011014">
    <property type="component" value="Unassembled WGS sequence"/>
</dbReference>
<dbReference type="EMBL" id="FN656018">
    <property type="protein sequence ID" value="CBY40631.1"/>
    <property type="molecule type" value="Genomic_DNA"/>
</dbReference>